<proteinExistence type="predicted"/>
<evidence type="ECO:0000259" key="1">
    <source>
        <dbReference type="Pfam" id="PF03466"/>
    </source>
</evidence>
<organism evidence="2 3">
    <name type="scientific">OM182 bacterium BACL3 MAG-120507-bin80</name>
    <dbReference type="NCBI Taxonomy" id="1655577"/>
    <lineage>
        <taxon>Bacteria</taxon>
        <taxon>Pseudomonadati</taxon>
        <taxon>Pseudomonadota</taxon>
        <taxon>Gammaproteobacteria</taxon>
        <taxon>OMG group</taxon>
        <taxon>OM182 clade</taxon>
    </lineage>
</organism>
<protein>
    <recommendedName>
        <fullName evidence="1">LysR substrate-binding domain-containing protein</fullName>
    </recommendedName>
</protein>
<dbReference type="EMBL" id="LIBB01000262">
    <property type="protein sequence ID" value="KRO70984.1"/>
    <property type="molecule type" value="Genomic_DNA"/>
</dbReference>
<sequence>MSETELRSHRQLVLRDSGSRRNVDAGWLQAEKRWTVSHFATSIKLLKSGLAFAFVPKEWIEDELKTGCLIPIPLSVSMDRHVPLYLLLAATHAAGPATLGLADIMIAELGN</sequence>
<accession>A0A0R2S7X9</accession>
<dbReference type="Gene3D" id="3.40.190.290">
    <property type="match status" value="1"/>
</dbReference>
<dbReference type="Proteomes" id="UP000051934">
    <property type="component" value="Unassembled WGS sequence"/>
</dbReference>
<name>A0A0R2S7X9_9GAMM</name>
<evidence type="ECO:0000313" key="2">
    <source>
        <dbReference type="EMBL" id="KRO70984.1"/>
    </source>
</evidence>
<reference evidence="2 3" key="1">
    <citation type="submission" date="2015-10" db="EMBL/GenBank/DDBJ databases">
        <title>Metagenome-Assembled Genomes uncover a global brackish microbiome.</title>
        <authorList>
            <person name="Hugerth L.W."/>
            <person name="Larsson J."/>
            <person name="Alneberg J."/>
            <person name="Lindh M.V."/>
            <person name="Legrand C."/>
            <person name="Pinhassi J."/>
            <person name="Andersson A.F."/>
        </authorList>
    </citation>
    <scope>NUCLEOTIDE SEQUENCE [LARGE SCALE GENOMIC DNA]</scope>
    <source>
        <strain evidence="2">BACL4 MAG-120507-bin80</strain>
    </source>
</reference>
<feature type="domain" description="LysR substrate-binding" evidence="1">
    <location>
        <begin position="5"/>
        <end position="106"/>
    </location>
</feature>
<dbReference type="Pfam" id="PF03466">
    <property type="entry name" value="LysR_substrate"/>
    <property type="match status" value="1"/>
</dbReference>
<dbReference type="AlphaFoldDB" id="A0A0R2S7X9"/>
<gene>
    <name evidence="2" type="ORF">ABR69_08645</name>
</gene>
<evidence type="ECO:0000313" key="3">
    <source>
        <dbReference type="Proteomes" id="UP000051934"/>
    </source>
</evidence>
<dbReference type="SUPFAM" id="SSF53850">
    <property type="entry name" value="Periplasmic binding protein-like II"/>
    <property type="match status" value="1"/>
</dbReference>
<comment type="caution">
    <text evidence="2">The sequence shown here is derived from an EMBL/GenBank/DDBJ whole genome shotgun (WGS) entry which is preliminary data.</text>
</comment>
<dbReference type="InterPro" id="IPR005119">
    <property type="entry name" value="LysR_subst-bd"/>
</dbReference>